<name>A0ACC2S5A5_9FUNG</name>
<dbReference type="Proteomes" id="UP001165960">
    <property type="component" value="Unassembled WGS sequence"/>
</dbReference>
<evidence type="ECO:0000313" key="2">
    <source>
        <dbReference type="Proteomes" id="UP001165960"/>
    </source>
</evidence>
<evidence type="ECO:0000313" key="1">
    <source>
        <dbReference type="EMBL" id="KAJ9057464.1"/>
    </source>
</evidence>
<keyword evidence="2" id="KW-1185">Reference proteome</keyword>
<gene>
    <name evidence="1" type="ORF">DSO57_1022412</name>
</gene>
<accession>A0ACC2S5A5</accession>
<organism evidence="1 2">
    <name type="scientific">Entomophthora muscae</name>
    <dbReference type="NCBI Taxonomy" id="34485"/>
    <lineage>
        <taxon>Eukaryota</taxon>
        <taxon>Fungi</taxon>
        <taxon>Fungi incertae sedis</taxon>
        <taxon>Zoopagomycota</taxon>
        <taxon>Entomophthoromycotina</taxon>
        <taxon>Entomophthoromycetes</taxon>
        <taxon>Entomophthorales</taxon>
        <taxon>Entomophthoraceae</taxon>
        <taxon>Entomophthora</taxon>
    </lineage>
</organism>
<protein>
    <submittedName>
        <fullName evidence="1">Uncharacterized protein</fullName>
    </submittedName>
</protein>
<sequence length="108" mass="11952">MNYNPPKEEFEPQLADSSLEHSLNESVDLSGAWAVRPDFFIGGSVPVTFRTDNFSPLEPQAQEQESNPEPGSPWAARPEDCETACPHFSGIKPPQADVEEDDPPRKVD</sequence>
<reference evidence="1" key="1">
    <citation type="submission" date="2022-04" db="EMBL/GenBank/DDBJ databases">
        <title>Genome of the entomopathogenic fungus Entomophthora muscae.</title>
        <authorList>
            <person name="Elya C."/>
            <person name="Lovett B.R."/>
            <person name="Lee E."/>
            <person name="Macias A.M."/>
            <person name="Hajek A.E."/>
            <person name="De Bivort B.L."/>
            <person name="Kasson M.T."/>
            <person name="De Fine Licht H.H."/>
            <person name="Stajich J.E."/>
        </authorList>
    </citation>
    <scope>NUCLEOTIDE SEQUENCE</scope>
    <source>
        <strain evidence="1">Berkeley</strain>
    </source>
</reference>
<proteinExistence type="predicted"/>
<dbReference type="EMBL" id="QTSX02005792">
    <property type="protein sequence ID" value="KAJ9057464.1"/>
    <property type="molecule type" value="Genomic_DNA"/>
</dbReference>
<comment type="caution">
    <text evidence="1">The sequence shown here is derived from an EMBL/GenBank/DDBJ whole genome shotgun (WGS) entry which is preliminary data.</text>
</comment>